<dbReference type="Gene3D" id="3.40.50.10190">
    <property type="entry name" value="BRCT domain"/>
    <property type="match status" value="1"/>
</dbReference>
<keyword evidence="2" id="KW-0677">Repeat</keyword>
<dbReference type="GO" id="GO:0006303">
    <property type="term" value="P:double-strand break repair via nonhomologous end joining"/>
    <property type="evidence" value="ECO:0007669"/>
    <property type="project" value="InterPro"/>
</dbReference>
<dbReference type="PANTHER" id="PTHR11370:SF5">
    <property type="entry name" value="DNA REPAIR PROTEIN XRCC1"/>
    <property type="match status" value="1"/>
</dbReference>
<evidence type="ECO:0000256" key="1">
    <source>
        <dbReference type="ARBA" id="ARBA00004123"/>
    </source>
</evidence>
<dbReference type="AlphaFoldDB" id="A0A5B7A9N3"/>
<evidence type="ECO:0000256" key="6">
    <source>
        <dbReference type="SAM" id="MobiDB-lite"/>
    </source>
</evidence>
<evidence type="ECO:0000313" key="8">
    <source>
        <dbReference type="EMBL" id="MPA51723.1"/>
    </source>
</evidence>
<dbReference type="PROSITE" id="PS50172">
    <property type="entry name" value="BRCT"/>
    <property type="match status" value="1"/>
</dbReference>
<proteinExistence type="predicted"/>
<feature type="domain" description="BRCT" evidence="7">
    <location>
        <begin position="91"/>
        <end position="179"/>
    </location>
</feature>
<feature type="compositionally biased region" description="Basic and acidic residues" evidence="6">
    <location>
        <begin position="26"/>
        <end position="39"/>
    </location>
</feature>
<keyword evidence="5" id="KW-0539">Nucleus</keyword>
<feature type="region of interest" description="Disordered" evidence="6">
    <location>
        <begin position="350"/>
        <end position="383"/>
    </location>
</feature>
<dbReference type="GO" id="GO:0003684">
    <property type="term" value="F:damaged DNA binding"/>
    <property type="evidence" value="ECO:0007669"/>
    <property type="project" value="InterPro"/>
</dbReference>
<dbReference type="InterPro" id="IPR045080">
    <property type="entry name" value="BRCT_XRCC1_rpt1"/>
</dbReference>
<accession>A0A5B7A9N3</accession>
<feature type="region of interest" description="Disordered" evidence="6">
    <location>
        <begin position="1"/>
        <end position="87"/>
    </location>
</feature>
<keyword evidence="4" id="KW-0234">DNA repair</keyword>
<feature type="compositionally biased region" description="Acidic residues" evidence="6">
    <location>
        <begin position="48"/>
        <end position="61"/>
    </location>
</feature>
<feature type="compositionally biased region" description="Basic and acidic residues" evidence="6">
    <location>
        <begin position="360"/>
        <end position="369"/>
    </location>
</feature>
<dbReference type="InterPro" id="IPR001357">
    <property type="entry name" value="BRCT_dom"/>
</dbReference>
<evidence type="ECO:0000256" key="2">
    <source>
        <dbReference type="ARBA" id="ARBA00022737"/>
    </source>
</evidence>
<reference evidence="8" key="1">
    <citation type="submission" date="2019-08" db="EMBL/GenBank/DDBJ databases">
        <title>Reference gene set and small RNA set construction with multiple tissues from Davidia involucrata Baill.</title>
        <authorList>
            <person name="Yang H."/>
            <person name="Zhou C."/>
            <person name="Li G."/>
            <person name="Wang J."/>
            <person name="Gao P."/>
            <person name="Wang M."/>
            <person name="Wang R."/>
            <person name="Zhao Y."/>
        </authorList>
    </citation>
    <scope>NUCLEOTIDE SEQUENCE</scope>
    <source>
        <tissue evidence="8">Mixed with DoveR01_LX</tissue>
    </source>
</reference>
<dbReference type="SMART" id="SM00292">
    <property type="entry name" value="BRCT"/>
    <property type="match status" value="1"/>
</dbReference>
<dbReference type="InterPro" id="IPR036420">
    <property type="entry name" value="BRCT_dom_sf"/>
</dbReference>
<organism evidence="8">
    <name type="scientific">Davidia involucrata</name>
    <name type="common">Dove tree</name>
    <dbReference type="NCBI Taxonomy" id="16924"/>
    <lineage>
        <taxon>Eukaryota</taxon>
        <taxon>Viridiplantae</taxon>
        <taxon>Streptophyta</taxon>
        <taxon>Embryophyta</taxon>
        <taxon>Tracheophyta</taxon>
        <taxon>Spermatophyta</taxon>
        <taxon>Magnoliopsida</taxon>
        <taxon>eudicotyledons</taxon>
        <taxon>Gunneridae</taxon>
        <taxon>Pentapetalae</taxon>
        <taxon>asterids</taxon>
        <taxon>Cornales</taxon>
        <taxon>Nyssaceae</taxon>
        <taxon>Davidia</taxon>
    </lineage>
</organism>
<protein>
    <submittedName>
        <fullName evidence="8">Putative DNA-repair protein XRCC1 isoform X3</fullName>
    </submittedName>
</protein>
<gene>
    <name evidence="8" type="ORF">Din_021164</name>
</gene>
<dbReference type="GO" id="GO:0006284">
    <property type="term" value="P:base-excision repair"/>
    <property type="evidence" value="ECO:0007669"/>
    <property type="project" value="InterPro"/>
</dbReference>
<evidence type="ECO:0000256" key="5">
    <source>
        <dbReference type="ARBA" id="ARBA00023242"/>
    </source>
</evidence>
<comment type="subcellular location">
    <subcellularLocation>
        <location evidence="1">Nucleus</location>
    </subcellularLocation>
</comment>
<dbReference type="GO" id="GO:0005634">
    <property type="term" value="C:nucleus"/>
    <property type="evidence" value="ECO:0007669"/>
    <property type="project" value="UniProtKB-SubCell"/>
</dbReference>
<dbReference type="PANTHER" id="PTHR11370">
    <property type="entry name" value="DNA-REPAIR PROTEIN XRCC1"/>
    <property type="match status" value="1"/>
</dbReference>
<sequence>MSDSRTSPSDGADKAVRRNLPSWMSAREKESKSHGKKPADLGVHVESNEGENEGETPEEAEEHGQAHIGSTPSKKNERKGKSSASSLDTTNFSKLLDGVVFVLSGFVNPERSVLRSQALEMGAEYQPDWNSDCTLLVCAFPNTPKFRQVEADTGTIVSKEWISECYTKKKLVDIESYLMHVGKPWRRQHISHEASEGQEPSVSRKSQKLVERGSRAKPTTSASAKSGASNPAKEHFSPSKVKKWAIGDLTKTISWLESQEEKPEASEIKKIAAEGILTCLQDAIDSLEQKQDIRQMTEQWNFIPRVVEELTKLEGAGNGSALLPNEDLYKQAIACKQIYELELVSSDDDSSLKKKKMKTREREKGDNGRTEVVSSDAAAYDSDETIEMAEDEIDLAYNTVASKLCK</sequence>
<feature type="region of interest" description="Disordered" evidence="6">
    <location>
        <begin position="191"/>
        <end position="239"/>
    </location>
</feature>
<name>A0A5B7A9N3_DAVIN</name>
<evidence type="ECO:0000256" key="3">
    <source>
        <dbReference type="ARBA" id="ARBA00022763"/>
    </source>
</evidence>
<evidence type="ECO:0000259" key="7">
    <source>
        <dbReference type="PROSITE" id="PS50172"/>
    </source>
</evidence>
<dbReference type="CDD" id="cd17725">
    <property type="entry name" value="BRCT_XRCC1_rpt1"/>
    <property type="match status" value="1"/>
</dbReference>
<keyword evidence="3" id="KW-0227">DNA damage</keyword>
<feature type="compositionally biased region" description="Polar residues" evidence="6">
    <location>
        <begin position="217"/>
        <end position="229"/>
    </location>
</feature>
<dbReference type="GO" id="GO:0000012">
    <property type="term" value="P:single strand break repair"/>
    <property type="evidence" value="ECO:0007669"/>
    <property type="project" value="InterPro"/>
</dbReference>
<evidence type="ECO:0000256" key="4">
    <source>
        <dbReference type="ARBA" id="ARBA00023204"/>
    </source>
</evidence>
<dbReference type="SUPFAM" id="SSF52113">
    <property type="entry name" value="BRCT domain"/>
    <property type="match status" value="1"/>
</dbReference>
<dbReference type="EMBL" id="GHES01021164">
    <property type="protein sequence ID" value="MPA51723.1"/>
    <property type="molecule type" value="Transcribed_RNA"/>
</dbReference>
<dbReference type="FunFam" id="3.40.50.10190:FF:000008">
    <property type="entry name" value="X-ray repair cross complementing 1"/>
    <property type="match status" value="1"/>
</dbReference>
<dbReference type="Pfam" id="PF00533">
    <property type="entry name" value="BRCT"/>
    <property type="match status" value="1"/>
</dbReference>